<protein>
    <recommendedName>
        <fullName evidence="4">dihydroneopterin aldolase</fullName>
        <ecNumber evidence="4">4.1.2.25</ecNumber>
    </recommendedName>
    <alternativeName>
        <fullName evidence="7">7,8-dihydroneopterin aldolase</fullName>
    </alternativeName>
</protein>
<dbReference type="OrthoDB" id="5425486at2759"/>
<evidence type="ECO:0000313" key="9">
    <source>
        <dbReference type="EMBL" id="KAF1952861.1"/>
    </source>
</evidence>
<dbReference type="SUPFAM" id="SSF55620">
    <property type="entry name" value="Tetrahydrobiopterin biosynthesis enzymes-like"/>
    <property type="match status" value="2"/>
</dbReference>
<evidence type="ECO:0000256" key="1">
    <source>
        <dbReference type="ARBA" id="ARBA00001353"/>
    </source>
</evidence>
<evidence type="ECO:0000256" key="7">
    <source>
        <dbReference type="ARBA" id="ARBA00032903"/>
    </source>
</evidence>
<accession>A0A6A5TJP5</accession>
<dbReference type="PANTHER" id="PTHR42844:SF1">
    <property type="entry name" value="DIHYDRONEOPTERIN ALDOLASE 1-RELATED"/>
    <property type="match status" value="1"/>
</dbReference>
<comment type="pathway">
    <text evidence="2">Cofactor biosynthesis; tetrahydrofolate biosynthesis; 2-amino-4-hydroxy-6-hydroxymethyl-7,8-dihydropteridine diphosphate from 7,8-dihydroneopterin triphosphate: step 3/4.</text>
</comment>
<dbReference type="Proteomes" id="UP000800035">
    <property type="component" value="Unassembled WGS sequence"/>
</dbReference>
<comment type="similarity">
    <text evidence="3">Belongs to the DHNA family.</text>
</comment>
<dbReference type="InterPro" id="IPR006157">
    <property type="entry name" value="FolB_dom"/>
</dbReference>
<keyword evidence="6" id="KW-0456">Lyase</keyword>
<dbReference type="GO" id="GO:0004150">
    <property type="term" value="F:dihydroneopterin aldolase activity"/>
    <property type="evidence" value="ECO:0007669"/>
    <property type="project" value="UniProtKB-EC"/>
</dbReference>
<evidence type="ECO:0000256" key="5">
    <source>
        <dbReference type="ARBA" id="ARBA00022909"/>
    </source>
</evidence>
<dbReference type="Gene3D" id="3.30.1130.10">
    <property type="match status" value="2"/>
</dbReference>
<dbReference type="GO" id="GO:0046656">
    <property type="term" value="P:folic acid biosynthetic process"/>
    <property type="evidence" value="ECO:0007669"/>
    <property type="project" value="UniProtKB-KW"/>
</dbReference>
<feature type="non-terminal residue" evidence="9">
    <location>
        <position position="251"/>
    </location>
</feature>
<evidence type="ECO:0000256" key="2">
    <source>
        <dbReference type="ARBA" id="ARBA00005013"/>
    </source>
</evidence>
<sequence>MRAERVRQAAVRTVEADAADKIVVRNLEVVANTGMDAWGRPKPQRAFISVTLALAKSFDTAAKADSLDNTTVHYGKLSKEIRNKIQGHKRIMTREAISIIRTITDDTAPDLAATEFDIFYPKGSMFGDGAGYTESTASTGELILLSSVLYLRNLRIPCLIGVNENERRQKQPVVVNIAVENVSIDRVDQYPELETAVVDVSVAAILHSRVERPYTTSDGTINLKLTFVQAISDTSFETLESLSTTVVQELR</sequence>
<keyword evidence="10" id="KW-1185">Reference proteome</keyword>
<organism evidence="9 10">
    <name type="scientific">Byssothecium circinans</name>
    <dbReference type="NCBI Taxonomy" id="147558"/>
    <lineage>
        <taxon>Eukaryota</taxon>
        <taxon>Fungi</taxon>
        <taxon>Dikarya</taxon>
        <taxon>Ascomycota</taxon>
        <taxon>Pezizomycotina</taxon>
        <taxon>Dothideomycetes</taxon>
        <taxon>Pleosporomycetidae</taxon>
        <taxon>Pleosporales</taxon>
        <taxon>Massarineae</taxon>
        <taxon>Massarinaceae</taxon>
        <taxon>Byssothecium</taxon>
    </lineage>
</organism>
<dbReference type="PANTHER" id="PTHR42844">
    <property type="entry name" value="DIHYDRONEOPTERIN ALDOLASE 1-RELATED"/>
    <property type="match status" value="1"/>
</dbReference>
<reference evidence="9" key="1">
    <citation type="journal article" date="2020" name="Stud. Mycol.">
        <title>101 Dothideomycetes genomes: a test case for predicting lifestyles and emergence of pathogens.</title>
        <authorList>
            <person name="Haridas S."/>
            <person name="Albert R."/>
            <person name="Binder M."/>
            <person name="Bloem J."/>
            <person name="Labutti K."/>
            <person name="Salamov A."/>
            <person name="Andreopoulos B."/>
            <person name="Baker S."/>
            <person name="Barry K."/>
            <person name="Bills G."/>
            <person name="Bluhm B."/>
            <person name="Cannon C."/>
            <person name="Castanera R."/>
            <person name="Culley D."/>
            <person name="Daum C."/>
            <person name="Ezra D."/>
            <person name="Gonzalez J."/>
            <person name="Henrissat B."/>
            <person name="Kuo A."/>
            <person name="Liang C."/>
            <person name="Lipzen A."/>
            <person name="Lutzoni F."/>
            <person name="Magnuson J."/>
            <person name="Mondo S."/>
            <person name="Nolan M."/>
            <person name="Ohm R."/>
            <person name="Pangilinan J."/>
            <person name="Park H.-J."/>
            <person name="Ramirez L."/>
            <person name="Alfaro M."/>
            <person name="Sun H."/>
            <person name="Tritt A."/>
            <person name="Yoshinaga Y."/>
            <person name="Zwiers L.-H."/>
            <person name="Turgeon B."/>
            <person name="Goodwin S."/>
            <person name="Spatafora J."/>
            <person name="Crous P."/>
            <person name="Grigoriev I."/>
        </authorList>
    </citation>
    <scope>NUCLEOTIDE SEQUENCE</scope>
    <source>
        <strain evidence="9">CBS 675.92</strain>
    </source>
</reference>
<dbReference type="EMBL" id="ML977007">
    <property type="protein sequence ID" value="KAF1952861.1"/>
    <property type="molecule type" value="Genomic_DNA"/>
</dbReference>
<evidence type="ECO:0000259" key="8">
    <source>
        <dbReference type="Pfam" id="PF02152"/>
    </source>
</evidence>
<evidence type="ECO:0000256" key="6">
    <source>
        <dbReference type="ARBA" id="ARBA00023239"/>
    </source>
</evidence>
<keyword evidence="5" id="KW-0289">Folate biosynthesis</keyword>
<dbReference type="EC" id="4.1.2.25" evidence="4"/>
<dbReference type="InterPro" id="IPR043133">
    <property type="entry name" value="GTP-CH-I_C/QueF"/>
</dbReference>
<dbReference type="AlphaFoldDB" id="A0A6A5TJP5"/>
<dbReference type="GO" id="GO:0005737">
    <property type="term" value="C:cytoplasm"/>
    <property type="evidence" value="ECO:0007669"/>
    <property type="project" value="TreeGrafter"/>
</dbReference>
<evidence type="ECO:0000256" key="4">
    <source>
        <dbReference type="ARBA" id="ARBA00013043"/>
    </source>
</evidence>
<dbReference type="InterPro" id="IPR006156">
    <property type="entry name" value="Dihydroneopterin_aldolase"/>
</dbReference>
<feature type="domain" description="Dihydroneopterin aldolase/epimerase" evidence="8">
    <location>
        <begin position="22"/>
        <end position="105"/>
    </location>
</feature>
<proteinExistence type="inferred from homology"/>
<evidence type="ECO:0000256" key="3">
    <source>
        <dbReference type="ARBA" id="ARBA00005708"/>
    </source>
</evidence>
<evidence type="ECO:0000313" key="10">
    <source>
        <dbReference type="Proteomes" id="UP000800035"/>
    </source>
</evidence>
<dbReference type="Pfam" id="PF02152">
    <property type="entry name" value="FolB"/>
    <property type="match status" value="1"/>
</dbReference>
<comment type="catalytic activity">
    <reaction evidence="1">
        <text>7,8-dihydroneopterin = 6-hydroxymethyl-7,8-dihydropterin + glycolaldehyde</text>
        <dbReference type="Rhea" id="RHEA:10540"/>
        <dbReference type="ChEBI" id="CHEBI:17001"/>
        <dbReference type="ChEBI" id="CHEBI:17071"/>
        <dbReference type="ChEBI" id="CHEBI:44841"/>
        <dbReference type="EC" id="4.1.2.25"/>
    </reaction>
</comment>
<gene>
    <name evidence="9" type="ORF">CC80DRAFT_596284</name>
</gene>
<name>A0A6A5TJP5_9PLEO</name>